<gene>
    <name evidence="2" type="ORF">QLQ12_40095</name>
</gene>
<keyword evidence="3" id="KW-1185">Reference proteome</keyword>
<keyword evidence="1" id="KW-0472">Membrane</keyword>
<name>A0ABT6WYQ5_9ACTN</name>
<accession>A0ABT6WYQ5</accession>
<reference evidence="2 3" key="1">
    <citation type="submission" date="2023-05" db="EMBL/GenBank/DDBJ databases">
        <title>Actinoplanes sp. NEAU-A12 genome sequencing.</title>
        <authorList>
            <person name="Wang Z.-S."/>
        </authorList>
    </citation>
    <scope>NUCLEOTIDE SEQUENCE [LARGE SCALE GENOMIC DNA]</scope>
    <source>
        <strain evidence="2 3">NEAU-A12</strain>
    </source>
</reference>
<organism evidence="2 3">
    <name type="scientific">Actinoplanes sandaracinus</name>
    <dbReference type="NCBI Taxonomy" id="3045177"/>
    <lineage>
        <taxon>Bacteria</taxon>
        <taxon>Bacillati</taxon>
        <taxon>Actinomycetota</taxon>
        <taxon>Actinomycetes</taxon>
        <taxon>Micromonosporales</taxon>
        <taxon>Micromonosporaceae</taxon>
        <taxon>Actinoplanes</taxon>
    </lineage>
</organism>
<dbReference type="RefSeq" id="WP_282766232.1">
    <property type="nucleotide sequence ID" value="NZ_JASCTH010000037.1"/>
</dbReference>
<evidence type="ECO:0000313" key="2">
    <source>
        <dbReference type="EMBL" id="MDI6104809.1"/>
    </source>
</evidence>
<dbReference type="EMBL" id="JASCTH010000037">
    <property type="protein sequence ID" value="MDI6104809.1"/>
    <property type="molecule type" value="Genomic_DNA"/>
</dbReference>
<evidence type="ECO:0000256" key="1">
    <source>
        <dbReference type="SAM" id="Phobius"/>
    </source>
</evidence>
<feature type="transmembrane region" description="Helical" evidence="1">
    <location>
        <begin position="191"/>
        <end position="209"/>
    </location>
</feature>
<keyword evidence="1" id="KW-1133">Transmembrane helix</keyword>
<feature type="transmembrane region" description="Helical" evidence="1">
    <location>
        <begin position="160"/>
        <end position="179"/>
    </location>
</feature>
<dbReference type="Proteomes" id="UP001241758">
    <property type="component" value="Unassembled WGS sequence"/>
</dbReference>
<feature type="transmembrane region" description="Helical" evidence="1">
    <location>
        <begin position="100"/>
        <end position="118"/>
    </location>
</feature>
<protein>
    <submittedName>
        <fullName evidence="2">Uncharacterized protein</fullName>
    </submittedName>
</protein>
<evidence type="ECO:0000313" key="3">
    <source>
        <dbReference type="Proteomes" id="UP001241758"/>
    </source>
</evidence>
<keyword evidence="1" id="KW-0812">Transmembrane</keyword>
<sequence>MSSAEPSAASAGEDPSVSSEAIRNYVIAVDDLLLDVPWRRRRELIADLQEHLREHPDQITVEQPQDYAAELRAAAGAVPGGFLSGFRSASWPTPLEWWESVLRGAALILLALLGYKILDYLSYFVVGDASSQGPWPGAIDSALQTLYPVPAFRGSTGTGLLIYAPLAVLVGQLTTAAVLLRAPQRRPMLRILSYISLGVVLVLLGYGAIRSIG</sequence>
<proteinExistence type="predicted"/>
<comment type="caution">
    <text evidence="2">The sequence shown here is derived from an EMBL/GenBank/DDBJ whole genome shotgun (WGS) entry which is preliminary data.</text>
</comment>